<gene>
    <name evidence="2" type="ORF">ACFQZ8_27180</name>
</gene>
<protein>
    <submittedName>
        <fullName evidence="2">PKD domain-containing protein</fullName>
    </submittedName>
</protein>
<name>A0ABW3AAB6_9ACTN</name>
<sequence length="53" mass="5512">MVDHAWDFGDNTAVVHAVSTGHTYARAGTYTARLTVTDSLGATMASTVVVTAN</sequence>
<organism evidence="2 3">
    <name type="scientific">Micromonospora azadirachtae</name>
    <dbReference type="NCBI Taxonomy" id="1970735"/>
    <lineage>
        <taxon>Bacteria</taxon>
        <taxon>Bacillati</taxon>
        <taxon>Actinomycetota</taxon>
        <taxon>Actinomycetes</taxon>
        <taxon>Micromonosporales</taxon>
        <taxon>Micromonosporaceae</taxon>
        <taxon>Micromonospora</taxon>
    </lineage>
</organism>
<evidence type="ECO:0000313" key="2">
    <source>
        <dbReference type="EMBL" id="MFD0787603.1"/>
    </source>
</evidence>
<dbReference type="Pfam" id="PF18911">
    <property type="entry name" value="PKD_4"/>
    <property type="match status" value="1"/>
</dbReference>
<dbReference type="InterPro" id="IPR035986">
    <property type="entry name" value="PKD_dom_sf"/>
</dbReference>
<evidence type="ECO:0000313" key="3">
    <source>
        <dbReference type="Proteomes" id="UP001597053"/>
    </source>
</evidence>
<evidence type="ECO:0000259" key="1">
    <source>
        <dbReference type="PROSITE" id="PS50093"/>
    </source>
</evidence>
<feature type="domain" description="PKD" evidence="1">
    <location>
        <begin position="1"/>
        <end position="53"/>
    </location>
</feature>
<dbReference type="Proteomes" id="UP001597053">
    <property type="component" value="Unassembled WGS sequence"/>
</dbReference>
<dbReference type="InterPro" id="IPR013783">
    <property type="entry name" value="Ig-like_fold"/>
</dbReference>
<dbReference type="InterPro" id="IPR000601">
    <property type="entry name" value="PKD_dom"/>
</dbReference>
<reference evidence="3" key="1">
    <citation type="journal article" date="2019" name="Int. J. Syst. Evol. Microbiol.">
        <title>The Global Catalogue of Microorganisms (GCM) 10K type strain sequencing project: providing services to taxonomists for standard genome sequencing and annotation.</title>
        <authorList>
            <consortium name="The Broad Institute Genomics Platform"/>
            <consortium name="The Broad Institute Genome Sequencing Center for Infectious Disease"/>
            <person name="Wu L."/>
            <person name="Ma J."/>
        </authorList>
    </citation>
    <scope>NUCLEOTIDE SEQUENCE [LARGE SCALE GENOMIC DNA]</scope>
    <source>
        <strain evidence="3">JCM 32148</strain>
    </source>
</reference>
<keyword evidence="3" id="KW-1185">Reference proteome</keyword>
<dbReference type="CDD" id="cd00146">
    <property type="entry name" value="PKD"/>
    <property type="match status" value="1"/>
</dbReference>
<dbReference type="Gene3D" id="2.60.40.10">
    <property type="entry name" value="Immunoglobulins"/>
    <property type="match status" value="1"/>
</dbReference>
<dbReference type="EMBL" id="JBHTHM010002117">
    <property type="protein sequence ID" value="MFD0787603.1"/>
    <property type="molecule type" value="Genomic_DNA"/>
</dbReference>
<accession>A0ABW3AAB6</accession>
<comment type="caution">
    <text evidence="2">The sequence shown here is derived from an EMBL/GenBank/DDBJ whole genome shotgun (WGS) entry which is preliminary data.</text>
</comment>
<dbReference type="SUPFAM" id="SSF49299">
    <property type="entry name" value="PKD domain"/>
    <property type="match status" value="1"/>
</dbReference>
<dbReference type="PROSITE" id="PS50093">
    <property type="entry name" value="PKD"/>
    <property type="match status" value="1"/>
</dbReference>
<proteinExistence type="predicted"/>